<dbReference type="Gene3D" id="2.60.120.10">
    <property type="entry name" value="Jelly Rolls"/>
    <property type="match status" value="1"/>
</dbReference>
<organism evidence="6 7">
    <name type="scientific">Kineococcus gynurae</name>
    <dbReference type="NCBI Taxonomy" id="452979"/>
    <lineage>
        <taxon>Bacteria</taxon>
        <taxon>Bacillati</taxon>
        <taxon>Actinomycetota</taxon>
        <taxon>Actinomycetes</taxon>
        <taxon>Kineosporiales</taxon>
        <taxon>Kineosporiaceae</taxon>
        <taxon>Kineococcus</taxon>
    </lineage>
</organism>
<dbReference type="InterPro" id="IPR018060">
    <property type="entry name" value="HTH_AraC"/>
</dbReference>
<feature type="compositionally biased region" description="Basic and acidic residues" evidence="4">
    <location>
        <begin position="317"/>
        <end position="327"/>
    </location>
</feature>
<evidence type="ECO:0000256" key="4">
    <source>
        <dbReference type="SAM" id="MobiDB-lite"/>
    </source>
</evidence>
<dbReference type="InterPro" id="IPR011051">
    <property type="entry name" value="RmlC_Cupin_sf"/>
</dbReference>
<evidence type="ECO:0000259" key="5">
    <source>
        <dbReference type="PROSITE" id="PS01124"/>
    </source>
</evidence>
<dbReference type="EMBL" id="JBHMDM010000007">
    <property type="protein sequence ID" value="MFB9378356.1"/>
    <property type="molecule type" value="Genomic_DNA"/>
</dbReference>
<dbReference type="PROSITE" id="PS00041">
    <property type="entry name" value="HTH_ARAC_FAMILY_1"/>
    <property type="match status" value="1"/>
</dbReference>
<evidence type="ECO:0000256" key="2">
    <source>
        <dbReference type="ARBA" id="ARBA00023125"/>
    </source>
</evidence>
<accession>A0ABV5LWI3</accession>
<dbReference type="SUPFAM" id="SSF46689">
    <property type="entry name" value="Homeodomain-like"/>
    <property type="match status" value="2"/>
</dbReference>
<feature type="region of interest" description="Disordered" evidence="4">
    <location>
        <begin position="305"/>
        <end position="333"/>
    </location>
</feature>
<feature type="domain" description="HTH araC/xylS-type" evidence="5">
    <location>
        <begin position="223"/>
        <end position="320"/>
    </location>
</feature>
<keyword evidence="7" id="KW-1185">Reference proteome</keyword>
<proteinExistence type="predicted"/>
<dbReference type="RefSeq" id="WP_380137056.1">
    <property type="nucleotide sequence ID" value="NZ_JBHLUI010000008.1"/>
</dbReference>
<gene>
    <name evidence="6" type="ORF">ACFFVI_15410</name>
</gene>
<evidence type="ECO:0000256" key="1">
    <source>
        <dbReference type="ARBA" id="ARBA00023015"/>
    </source>
</evidence>
<dbReference type="InterPro" id="IPR018062">
    <property type="entry name" value="HTH_AraC-typ_CS"/>
</dbReference>
<dbReference type="InterPro" id="IPR032783">
    <property type="entry name" value="AraC_lig"/>
</dbReference>
<dbReference type="PANTHER" id="PTHR46796">
    <property type="entry name" value="HTH-TYPE TRANSCRIPTIONAL ACTIVATOR RHAS-RELATED"/>
    <property type="match status" value="1"/>
</dbReference>
<keyword evidence="1" id="KW-0805">Transcription regulation</keyword>
<protein>
    <submittedName>
        <fullName evidence="6">AraC family transcriptional regulator</fullName>
    </submittedName>
</protein>
<dbReference type="InterPro" id="IPR009057">
    <property type="entry name" value="Homeodomain-like_sf"/>
</dbReference>
<dbReference type="Pfam" id="PF12833">
    <property type="entry name" value="HTH_18"/>
    <property type="match status" value="1"/>
</dbReference>
<dbReference type="InterPro" id="IPR014710">
    <property type="entry name" value="RmlC-like_jellyroll"/>
</dbReference>
<reference evidence="6 7" key="1">
    <citation type="submission" date="2024-09" db="EMBL/GenBank/DDBJ databases">
        <authorList>
            <person name="Sun Q."/>
            <person name="Mori K."/>
        </authorList>
    </citation>
    <scope>NUCLEOTIDE SEQUENCE [LARGE SCALE GENOMIC DNA]</scope>
    <source>
        <strain evidence="6 7">TISTR 1856</strain>
    </source>
</reference>
<evidence type="ECO:0000313" key="6">
    <source>
        <dbReference type="EMBL" id="MFB9378356.1"/>
    </source>
</evidence>
<keyword evidence="2" id="KW-0238">DNA-binding</keyword>
<dbReference type="SMART" id="SM00342">
    <property type="entry name" value="HTH_ARAC"/>
    <property type="match status" value="1"/>
</dbReference>
<keyword evidence="3" id="KW-0804">Transcription</keyword>
<dbReference type="Gene3D" id="1.10.10.60">
    <property type="entry name" value="Homeodomain-like"/>
    <property type="match status" value="1"/>
</dbReference>
<comment type="caution">
    <text evidence="6">The sequence shown here is derived from an EMBL/GenBank/DDBJ whole genome shotgun (WGS) entry which is preliminary data.</text>
</comment>
<dbReference type="Pfam" id="PF12852">
    <property type="entry name" value="Cupin_6"/>
    <property type="match status" value="1"/>
</dbReference>
<dbReference type="InterPro" id="IPR050204">
    <property type="entry name" value="AraC_XylS_family_regulators"/>
</dbReference>
<sequence>MQRTTDPTNPGPPAPWAAPEPLAEALYHVRLRGSFYCWARTRGEVSVEMPRLPRTLSFHVVARGEVWLEGDEDDAVLLRPGDVALVPRGLGHRLSAAPGIAPTGRADQLEQVMLGDRFSVLTLGTEGAEASTLCGVVELDTPQAQELLAVLPPAVVTRAGWSATTAQLVALIVAELVDPRPGGETVATRLADVLVVETIRSWLATEGAATGGWLAGLRDPHLGRVLVAIHREPGHAWTLPELASLAAMSRSSFAARFTALVGVPAMRYVTRARMLAAHRRLADGETVAAVGTSLGYGSESAFSRAFTRATGRTPGRVRRDGSDDRPTDGSAPR</sequence>
<dbReference type="SUPFAM" id="SSF51182">
    <property type="entry name" value="RmlC-like cupins"/>
    <property type="match status" value="1"/>
</dbReference>
<evidence type="ECO:0000313" key="7">
    <source>
        <dbReference type="Proteomes" id="UP001589748"/>
    </source>
</evidence>
<dbReference type="Proteomes" id="UP001589748">
    <property type="component" value="Unassembled WGS sequence"/>
</dbReference>
<dbReference type="PANTHER" id="PTHR46796:SF7">
    <property type="entry name" value="ARAC FAMILY TRANSCRIPTIONAL REGULATOR"/>
    <property type="match status" value="1"/>
</dbReference>
<name>A0ABV5LWI3_9ACTN</name>
<dbReference type="PROSITE" id="PS01124">
    <property type="entry name" value="HTH_ARAC_FAMILY_2"/>
    <property type="match status" value="1"/>
</dbReference>
<evidence type="ECO:0000256" key="3">
    <source>
        <dbReference type="ARBA" id="ARBA00023163"/>
    </source>
</evidence>